<keyword evidence="1" id="KW-1133">Transmembrane helix</keyword>
<dbReference type="EMBL" id="JACHDO010000002">
    <property type="protein sequence ID" value="MBB5495770.1"/>
    <property type="molecule type" value="Genomic_DNA"/>
</dbReference>
<sequence length="91" mass="10067">MNPNRMGWPELVTRLRLVVDAMPTQTKLSRAWFPAFAVLVLVLMATTSANGFFLAALVLSLVGTVVSAAEIWALVSNDDNFVWVEETEAER</sequence>
<name>A0A840WFL8_9ACTN</name>
<gene>
    <name evidence="2" type="ORF">HNR07_006989</name>
</gene>
<evidence type="ECO:0000313" key="3">
    <source>
        <dbReference type="Proteomes" id="UP000579647"/>
    </source>
</evidence>
<accession>A0A840WFL8</accession>
<evidence type="ECO:0000313" key="2">
    <source>
        <dbReference type="EMBL" id="MBB5495770.1"/>
    </source>
</evidence>
<dbReference type="AlphaFoldDB" id="A0A840WFL8"/>
<dbReference type="RefSeq" id="WP_184373144.1">
    <property type="nucleotide sequence ID" value="NZ_JACHDO010000002.1"/>
</dbReference>
<comment type="caution">
    <text evidence="2">The sequence shown here is derived from an EMBL/GenBank/DDBJ whole genome shotgun (WGS) entry which is preliminary data.</text>
</comment>
<reference evidence="2 3" key="1">
    <citation type="submission" date="2020-08" db="EMBL/GenBank/DDBJ databases">
        <title>Sequencing the genomes of 1000 actinobacteria strains.</title>
        <authorList>
            <person name="Klenk H.-P."/>
        </authorList>
    </citation>
    <scope>NUCLEOTIDE SEQUENCE [LARGE SCALE GENOMIC DNA]</scope>
    <source>
        <strain evidence="2 3">DSM 44598</strain>
    </source>
</reference>
<feature type="transmembrane region" description="Helical" evidence="1">
    <location>
        <begin position="52"/>
        <end position="75"/>
    </location>
</feature>
<evidence type="ECO:0000256" key="1">
    <source>
        <dbReference type="SAM" id="Phobius"/>
    </source>
</evidence>
<feature type="transmembrane region" description="Helical" evidence="1">
    <location>
        <begin position="28"/>
        <end position="45"/>
    </location>
</feature>
<protein>
    <submittedName>
        <fullName evidence="2">Uncharacterized protein</fullName>
    </submittedName>
</protein>
<keyword evidence="3" id="KW-1185">Reference proteome</keyword>
<dbReference type="Proteomes" id="UP000579647">
    <property type="component" value="Unassembled WGS sequence"/>
</dbReference>
<organism evidence="2 3">
    <name type="scientific">Nocardiopsis metallicus</name>
    <dbReference type="NCBI Taxonomy" id="179819"/>
    <lineage>
        <taxon>Bacteria</taxon>
        <taxon>Bacillati</taxon>
        <taxon>Actinomycetota</taxon>
        <taxon>Actinomycetes</taxon>
        <taxon>Streptosporangiales</taxon>
        <taxon>Nocardiopsidaceae</taxon>
        <taxon>Nocardiopsis</taxon>
    </lineage>
</organism>
<keyword evidence="1" id="KW-0812">Transmembrane</keyword>
<keyword evidence="1" id="KW-0472">Membrane</keyword>
<proteinExistence type="predicted"/>